<dbReference type="HOGENOM" id="CLU_000445_107_27_5"/>
<dbReference type="Gene3D" id="1.10.287.950">
    <property type="entry name" value="Methyl-accepting chemotaxis protein"/>
    <property type="match status" value="1"/>
</dbReference>
<dbReference type="InterPro" id="IPR004090">
    <property type="entry name" value="Chemotax_Me-accpt_rcpt"/>
</dbReference>
<feature type="domain" description="Methyl-accepting transducer" evidence="7">
    <location>
        <begin position="236"/>
        <end position="458"/>
    </location>
</feature>
<sequence length="591" mass="62880">MRAVLSLRVTGLRFLASGDRQWLDLANANAEKAKVAMVNAVAEAPDSLKPLATRASAAIDGYRQAVNAIAKAHRDVADQDSAMKLQTIDMQNHLHTARDSLLVEFARAKIDNDATIDRTMTLQAVLALLAAILGVVFAAVIGRGITVPIRRITETMEHLAAGSDTVVVPYRERDDEIGTMAGTVEVFKQNAVQKRRLEEQQISEQAARARRQEEVDQLVGFFGRSVSSVFTSVSKASIGIAKTSSSLQESAADTRTQARHVMGEIEQTAGTVQTVAAASQELSASIEEIGRQAGESSRISTAAMDQSDEIIKRVNELRSAAEQIGTVVELINTIASQTNLLALNATIEAARAGEAGKGFAVVASEVKTLAQQTGKATEDIGGQVSSIQAVAARTADAIQGIAQTVRQVNEIAVTIASAVTQQSAATQEIARSFEQVSDTTTSVTRSMERVNAAVTNNSQGATAVRSIAEELSQEADSLGLEVKDFLGALADLSRSDEFRTYAVSLAASATINGQITTGQVTKLSPGFVVFSGRLGVQPGTVLEMRIDTVDRPLKVRFVEVKEDGSYLQLPLDHAHLTYMTQILAHLGKAAA</sequence>
<dbReference type="KEGG" id="rru:Rru_A2757"/>
<dbReference type="PhylomeDB" id="Q2RQP1"/>
<dbReference type="Gene3D" id="6.10.340.10">
    <property type="match status" value="1"/>
</dbReference>
<dbReference type="EMBL" id="CP000230">
    <property type="protein sequence ID" value="ABC23554.1"/>
    <property type="molecule type" value="Genomic_DNA"/>
</dbReference>
<dbReference type="PANTHER" id="PTHR32089:SF112">
    <property type="entry name" value="LYSOZYME-LIKE PROTEIN-RELATED"/>
    <property type="match status" value="1"/>
</dbReference>
<keyword evidence="6" id="KW-0472">Membrane</keyword>
<dbReference type="PANTHER" id="PTHR32089">
    <property type="entry name" value="METHYL-ACCEPTING CHEMOTAXIS PROTEIN MCPB"/>
    <property type="match status" value="1"/>
</dbReference>
<dbReference type="RefSeq" id="WP_011390567.1">
    <property type="nucleotide sequence ID" value="NC_007643.1"/>
</dbReference>
<dbReference type="InterPro" id="IPR003660">
    <property type="entry name" value="HAMP_dom"/>
</dbReference>
<keyword evidence="3 5" id="KW-0807">Transducer</keyword>
<feature type="domain" description="HAMP" evidence="9">
    <location>
        <begin position="143"/>
        <end position="196"/>
    </location>
</feature>
<keyword evidence="11" id="KW-1185">Reference proteome</keyword>
<dbReference type="Proteomes" id="UP000001929">
    <property type="component" value="Chromosome"/>
</dbReference>
<evidence type="ECO:0000256" key="2">
    <source>
        <dbReference type="ARBA" id="ARBA00022519"/>
    </source>
</evidence>
<dbReference type="PRINTS" id="PR00260">
    <property type="entry name" value="CHEMTRNSDUCR"/>
</dbReference>
<dbReference type="GO" id="GO:0005886">
    <property type="term" value="C:plasma membrane"/>
    <property type="evidence" value="ECO:0007669"/>
    <property type="project" value="UniProtKB-SubCell"/>
</dbReference>
<evidence type="ECO:0000259" key="7">
    <source>
        <dbReference type="PROSITE" id="PS50111"/>
    </source>
</evidence>
<evidence type="ECO:0000259" key="8">
    <source>
        <dbReference type="PROSITE" id="PS50192"/>
    </source>
</evidence>
<dbReference type="EnsemblBacteria" id="ABC23554">
    <property type="protein sequence ID" value="ABC23554"/>
    <property type="gene ID" value="Rru_A2757"/>
</dbReference>
<dbReference type="GO" id="GO:0004888">
    <property type="term" value="F:transmembrane signaling receptor activity"/>
    <property type="evidence" value="ECO:0007669"/>
    <property type="project" value="InterPro"/>
</dbReference>
<dbReference type="SUPFAM" id="SSF58104">
    <property type="entry name" value="Methyl-accepting chemotaxis protein (MCP) signaling domain"/>
    <property type="match status" value="1"/>
</dbReference>
<comment type="similarity">
    <text evidence="4">Belongs to the methyl-accepting chemotaxis (MCP) protein family.</text>
</comment>
<dbReference type="PROSITE" id="PS50192">
    <property type="entry name" value="T_SNARE"/>
    <property type="match status" value="1"/>
</dbReference>
<evidence type="ECO:0000256" key="1">
    <source>
        <dbReference type="ARBA" id="ARBA00004429"/>
    </source>
</evidence>
<feature type="transmembrane region" description="Helical" evidence="6">
    <location>
        <begin position="124"/>
        <end position="145"/>
    </location>
</feature>
<dbReference type="PROSITE" id="PS50111">
    <property type="entry name" value="CHEMOTAXIS_TRANSDUC_2"/>
    <property type="match status" value="1"/>
</dbReference>
<feature type="domain" description="T-SNARE coiled-coil homology" evidence="8">
    <location>
        <begin position="388"/>
        <end position="450"/>
    </location>
</feature>
<dbReference type="eggNOG" id="COG0840">
    <property type="taxonomic scope" value="Bacteria"/>
</dbReference>
<gene>
    <name evidence="10" type="ordered locus">Rru_A2757</name>
</gene>
<evidence type="ECO:0000259" key="9">
    <source>
        <dbReference type="PROSITE" id="PS50885"/>
    </source>
</evidence>
<dbReference type="CDD" id="cd06225">
    <property type="entry name" value="HAMP"/>
    <property type="match status" value="1"/>
</dbReference>
<comment type="subcellular location">
    <subcellularLocation>
        <location evidence="1">Cell inner membrane</location>
        <topology evidence="1">Multi-pass membrane protein</topology>
    </subcellularLocation>
</comment>
<dbReference type="Pfam" id="PF00015">
    <property type="entry name" value="MCPsignal"/>
    <property type="match status" value="1"/>
</dbReference>
<dbReference type="AlphaFoldDB" id="Q2RQP1"/>
<dbReference type="GO" id="GO:0006935">
    <property type="term" value="P:chemotaxis"/>
    <property type="evidence" value="ECO:0007669"/>
    <property type="project" value="InterPro"/>
</dbReference>
<keyword evidence="2" id="KW-1003">Cell membrane</keyword>
<evidence type="ECO:0000256" key="3">
    <source>
        <dbReference type="ARBA" id="ARBA00023224"/>
    </source>
</evidence>
<dbReference type="PROSITE" id="PS50885">
    <property type="entry name" value="HAMP"/>
    <property type="match status" value="1"/>
</dbReference>
<proteinExistence type="inferred from homology"/>
<evidence type="ECO:0000313" key="11">
    <source>
        <dbReference type="Proteomes" id="UP000001929"/>
    </source>
</evidence>
<evidence type="ECO:0000256" key="6">
    <source>
        <dbReference type="SAM" id="Phobius"/>
    </source>
</evidence>
<keyword evidence="6" id="KW-0812">Transmembrane</keyword>
<protein>
    <submittedName>
        <fullName evidence="10">Chemotaxis sensory transducer</fullName>
    </submittedName>
</protein>
<dbReference type="STRING" id="269796.Rru_A2757"/>
<dbReference type="Pfam" id="PF00672">
    <property type="entry name" value="HAMP"/>
    <property type="match status" value="1"/>
</dbReference>
<dbReference type="InterPro" id="IPR000727">
    <property type="entry name" value="T_SNARE_dom"/>
</dbReference>
<keyword evidence="6" id="KW-1133">Transmembrane helix</keyword>
<evidence type="ECO:0000256" key="4">
    <source>
        <dbReference type="ARBA" id="ARBA00029447"/>
    </source>
</evidence>
<dbReference type="SMART" id="SM00304">
    <property type="entry name" value="HAMP"/>
    <property type="match status" value="1"/>
</dbReference>
<dbReference type="SMART" id="SM00283">
    <property type="entry name" value="MA"/>
    <property type="match status" value="1"/>
</dbReference>
<organism evidence="10 11">
    <name type="scientific">Rhodospirillum rubrum (strain ATCC 11170 / ATH 1.1.1 / DSM 467 / LMG 4362 / NCIMB 8255 / S1)</name>
    <dbReference type="NCBI Taxonomy" id="269796"/>
    <lineage>
        <taxon>Bacteria</taxon>
        <taxon>Pseudomonadati</taxon>
        <taxon>Pseudomonadota</taxon>
        <taxon>Alphaproteobacteria</taxon>
        <taxon>Rhodospirillales</taxon>
        <taxon>Rhodospirillaceae</taxon>
        <taxon>Rhodospirillum</taxon>
    </lineage>
</organism>
<name>Q2RQP1_RHORT</name>
<evidence type="ECO:0000256" key="5">
    <source>
        <dbReference type="PROSITE-ProRule" id="PRU00284"/>
    </source>
</evidence>
<dbReference type="InterPro" id="IPR004089">
    <property type="entry name" value="MCPsignal_dom"/>
</dbReference>
<dbReference type="GO" id="GO:0007165">
    <property type="term" value="P:signal transduction"/>
    <property type="evidence" value="ECO:0007669"/>
    <property type="project" value="UniProtKB-KW"/>
</dbReference>
<evidence type="ECO:0000313" key="10">
    <source>
        <dbReference type="EMBL" id="ABC23554.1"/>
    </source>
</evidence>
<accession>Q2RQP1</accession>
<reference evidence="10 11" key="1">
    <citation type="journal article" date="2011" name="Stand. Genomic Sci.">
        <title>Complete genome sequence of Rhodospirillum rubrum type strain (S1).</title>
        <authorList>
            <person name="Munk A.C."/>
            <person name="Copeland A."/>
            <person name="Lucas S."/>
            <person name="Lapidus A."/>
            <person name="Del Rio T.G."/>
            <person name="Barry K."/>
            <person name="Detter J.C."/>
            <person name="Hammon N."/>
            <person name="Israni S."/>
            <person name="Pitluck S."/>
            <person name="Brettin T."/>
            <person name="Bruce D."/>
            <person name="Han C."/>
            <person name="Tapia R."/>
            <person name="Gilna P."/>
            <person name="Schmutz J."/>
            <person name="Larimer F."/>
            <person name="Land M."/>
            <person name="Kyrpides N.C."/>
            <person name="Mavromatis K."/>
            <person name="Richardson P."/>
            <person name="Rohde M."/>
            <person name="Goker M."/>
            <person name="Klenk H.P."/>
            <person name="Zhang Y."/>
            <person name="Roberts G.P."/>
            <person name="Reslewic S."/>
            <person name="Schwartz D.C."/>
        </authorList>
    </citation>
    <scope>NUCLEOTIDE SEQUENCE [LARGE SCALE GENOMIC DNA]</scope>
    <source>
        <strain evidence="11">ATCC 11170 / ATH 1.1.1 / DSM 467 / LMG 4362 / NCIMB 8255 / S1</strain>
    </source>
</reference>
<keyword evidence="2" id="KW-0997">Cell inner membrane</keyword>
<dbReference type="PATRIC" id="fig|269796.9.peg.2863"/>